<dbReference type="EMBL" id="QFXE01000005">
    <property type="protein sequence ID" value="RDH87850.1"/>
    <property type="molecule type" value="Genomic_DNA"/>
</dbReference>
<keyword evidence="5" id="KW-0472">Membrane</keyword>
<reference evidence="10 11" key="1">
    <citation type="journal article" date="2018" name="ISME J.">
        <title>Endosymbiont genomes yield clues of tubeworm success.</title>
        <authorList>
            <person name="Li Y."/>
            <person name="Liles M.R."/>
            <person name="Halanych K.M."/>
        </authorList>
    </citation>
    <scope>NUCLEOTIDE SEQUENCE [LARGE SCALE GENOMIC DNA]</scope>
    <source>
        <strain evidence="10">A1462</strain>
    </source>
</reference>
<organism evidence="10 11">
    <name type="scientific">endosymbiont of Escarpia spicata</name>
    <dbReference type="NCBI Taxonomy" id="2200908"/>
    <lineage>
        <taxon>Bacteria</taxon>
        <taxon>Pseudomonadati</taxon>
        <taxon>Pseudomonadota</taxon>
        <taxon>Gammaproteobacteria</taxon>
        <taxon>sulfur-oxidizing symbionts</taxon>
    </lineage>
</organism>
<keyword evidence="2" id="KW-1003">Cell membrane</keyword>
<keyword evidence="3" id="KW-0812">Transmembrane</keyword>
<proteinExistence type="inferred from homology"/>
<protein>
    <recommendedName>
        <fullName evidence="8">Ancillary SecYEG translocon subunit</fullName>
    </recommendedName>
</protein>
<evidence type="ECO:0000256" key="2">
    <source>
        <dbReference type="ARBA" id="ARBA00022475"/>
    </source>
</evidence>
<evidence type="ECO:0000256" key="6">
    <source>
        <dbReference type="ARBA" id="ARBA00023186"/>
    </source>
</evidence>
<evidence type="ECO:0000256" key="7">
    <source>
        <dbReference type="ARBA" id="ARBA00024197"/>
    </source>
</evidence>
<evidence type="ECO:0000259" key="9">
    <source>
        <dbReference type="Pfam" id="PF09976"/>
    </source>
</evidence>
<evidence type="ECO:0000256" key="3">
    <source>
        <dbReference type="ARBA" id="ARBA00022692"/>
    </source>
</evidence>
<evidence type="ECO:0000313" key="10">
    <source>
        <dbReference type="EMBL" id="RDH87850.1"/>
    </source>
</evidence>
<comment type="subcellular location">
    <subcellularLocation>
        <location evidence="1">Cell membrane</location>
        <topology evidence="1">Single-pass type II membrane protein</topology>
    </subcellularLocation>
</comment>
<accession>A0A370DS48</accession>
<dbReference type="InterPro" id="IPR026039">
    <property type="entry name" value="YfgM"/>
</dbReference>
<dbReference type="InterPro" id="IPR011990">
    <property type="entry name" value="TPR-like_helical_dom_sf"/>
</dbReference>
<dbReference type="GO" id="GO:0044877">
    <property type="term" value="F:protein-containing complex binding"/>
    <property type="evidence" value="ECO:0007669"/>
    <property type="project" value="InterPro"/>
</dbReference>
<keyword evidence="4" id="KW-1133">Transmembrane helix</keyword>
<comment type="similarity">
    <text evidence="7">Belongs to the YfgM family.</text>
</comment>
<dbReference type="Pfam" id="PF09976">
    <property type="entry name" value="TPR_21"/>
    <property type="match status" value="1"/>
</dbReference>
<dbReference type="Gene3D" id="1.25.40.10">
    <property type="entry name" value="Tetratricopeptide repeat domain"/>
    <property type="match status" value="1"/>
</dbReference>
<dbReference type="PIRSF" id="PIRSF006170">
    <property type="entry name" value="YfgM"/>
    <property type="match status" value="1"/>
</dbReference>
<dbReference type="PANTHER" id="PTHR38035:SF1">
    <property type="entry name" value="ANCILLARY SECYEG TRANSLOCON SUBUNIT"/>
    <property type="match status" value="1"/>
</dbReference>
<gene>
    <name evidence="10" type="ORF">DIZ78_04745</name>
</gene>
<evidence type="ECO:0000256" key="5">
    <source>
        <dbReference type="ARBA" id="ARBA00023136"/>
    </source>
</evidence>
<dbReference type="AlphaFoldDB" id="A0A370DS48"/>
<evidence type="ECO:0000256" key="4">
    <source>
        <dbReference type="ARBA" id="ARBA00022989"/>
    </source>
</evidence>
<keyword evidence="11" id="KW-1185">Reference proteome</keyword>
<dbReference type="Proteomes" id="UP000254771">
    <property type="component" value="Unassembled WGS sequence"/>
</dbReference>
<dbReference type="GO" id="GO:0005886">
    <property type="term" value="C:plasma membrane"/>
    <property type="evidence" value="ECO:0007669"/>
    <property type="project" value="UniProtKB-SubCell"/>
</dbReference>
<dbReference type="InterPro" id="IPR018704">
    <property type="entry name" value="SecYEG/CpoB_TPR"/>
</dbReference>
<evidence type="ECO:0000256" key="8">
    <source>
        <dbReference type="ARBA" id="ARBA00024235"/>
    </source>
</evidence>
<dbReference type="PANTHER" id="PTHR38035">
    <property type="entry name" value="UPF0070 PROTEIN YFGM"/>
    <property type="match status" value="1"/>
</dbReference>
<sequence length="208" mass="22179">MSVYQTEEEQVEALKKWWQENGKSVVAGVVIGLGAVFGWQSWGEYKERVGGDASVAFNQMITAVESGDSDSASKQAELLRLEYESSNYAVFAALAQARIKLDAGDSPAARSQLEWAIDKASESGLKQIAQLRLARILLSEGDLDGAAAQAKVDSGSHAGEFAVLRGDIALARQDNKSARDAYSLALANGVGNTALVQMKLDDLAVETP</sequence>
<keyword evidence="6" id="KW-0143">Chaperone</keyword>
<comment type="caution">
    <text evidence="10">The sequence shown here is derived from an EMBL/GenBank/DDBJ whole genome shotgun (WGS) entry which is preliminary data.</text>
</comment>
<name>A0A370DS48_9GAMM</name>
<feature type="domain" description="Ancillary SecYEG translocon subunit/Cell division coordinator CpoB TPR" evidence="9">
    <location>
        <begin position="15"/>
        <end position="204"/>
    </location>
</feature>
<evidence type="ECO:0000313" key="11">
    <source>
        <dbReference type="Proteomes" id="UP000254771"/>
    </source>
</evidence>
<evidence type="ECO:0000256" key="1">
    <source>
        <dbReference type="ARBA" id="ARBA00004401"/>
    </source>
</evidence>